<dbReference type="InterPro" id="IPR004843">
    <property type="entry name" value="Calcineurin-like_PHP"/>
</dbReference>
<feature type="disulfide bond" evidence="13">
    <location>
        <begin position="308"/>
        <end position="356"/>
    </location>
</feature>
<dbReference type="GO" id="GO:0005576">
    <property type="term" value="C:extracellular region"/>
    <property type="evidence" value="ECO:0007669"/>
    <property type="project" value="UniProtKB-SubCell"/>
</dbReference>
<evidence type="ECO:0000256" key="11">
    <source>
        <dbReference type="PIRNR" id="PIRNR000948"/>
    </source>
</evidence>
<dbReference type="PROSITE" id="PS50015">
    <property type="entry name" value="SAP_B"/>
    <property type="match status" value="1"/>
</dbReference>
<dbReference type="InterPro" id="IPR011160">
    <property type="entry name" value="Sphingomy_PDE"/>
</dbReference>
<dbReference type="SMART" id="SM00741">
    <property type="entry name" value="SapB"/>
    <property type="match status" value="1"/>
</dbReference>
<evidence type="ECO:0000256" key="13">
    <source>
        <dbReference type="PIRSR" id="PIRSR000948-2"/>
    </source>
</evidence>
<feature type="binding site" evidence="12">
    <location>
        <position position="141"/>
    </location>
    <ligand>
        <name>Zn(2+)</name>
        <dbReference type="ChEBI" id="CHEBI:29105"/>
        <label>1</label>
    </ligand>
</feature>
<feature type="disulfide bond" evidence="13">
    <location>
        <begin position="28"/>
        <end position="93"/>
    </location>
</feature>
<feature type="binding site" evidence="12">
    <location>
        <position position="384"/>
    </location>
    <ligand>
        <name>Zn(2+)</name>
        <dbReference type="ChEBI" id="CHEBI:29105"/>
        <label>1</label>
    </ligand>
</feature>
<name>A0A7S3MSD6_9CILI</name>
<dbReference type="SUPFAM" id="SSF47862">
    <property type="entry name" value="Saposin"/>
    <property type="match status" value="1"/>
</dbReference>
<comment type="cofactor">
    <cofactor evidence="12">
        <name>Zn(2+)</name>
        <dbReference type="ChEBI" id="CHEBI:29105"/>
    </cofactor>
    <text evidence="12">Binds 2 Zn(2+) ions per subunit.</text>
</comment>
<feature type="domain" description="Saposin B-type" evidence="15">
    <location>
        <begin position="21"/>
        <end position="103"/>
    </location>
</feature>
<dbReference type="GO" id="GO:0004767">
    <property type="term" value="F:sphingomyelin phosphodiesterase activity"/>
    <property type="evidence" value="ECO:0007669"/>
    <property type="project" value="UniProtKB-UniRule"/>
</dbReference>
<feature type="binding site" evidence="12">
    <location>
        <position position="382"/>
    </location>
    <ligand>
        <name>Zn(2+)</name>
        <dbReference type="ChEBI" id="CHEBI:29105"/>
        <label>2</label>
    </ligand>
</feature>
<dbReference type="PIRSF" id="PIRSF000948">
    <property type="entry name" value="Sphingomy_PDE"/>
    <property type="match status" value="1"/>
</dbReference>
<evidence type="ECO:0000256" key="8">
    <source>
        <dbReference type="ARBA" id="ARBA00023157"/>
    </source>
</evidence>
<evidence type="ECO:0000256" key="6">
    <source>
        <dbReference type="ARBA" id="ARBA00022801"/>
    </source>
</evidence>
<dbReference type="InterPro" id="IPR045473">
    <property type="entry name" value="ASM_C"/>
</dbReference>
<feature type="binding site" evidence="12">
    <location>
        <position position="206"/>
    </location>
    <ligand>
        <name>Zn(2+)</name>
        <dbReference type="ChEBI" id="CHEBI:29105"/>
        <label>2</label>
    </ligand>
</feature>
<keyword evidence="4 12" id="KW-0479">Metal-binding</keyword>
<evidence type="ECO:0000256" key="1">
    <source>
        <dbReference type="ARBA" id="ARBA00004613"/>
    </source>
</evidence>
<dbReference type="Gene3D" id="3.60.21.10">
    <property type="match status" value="1"/>
</dbReference>
<dbReference type="PANTHER" id="PTHR10340:SF57">
    <property type="entry name" value="METALLOPHOS DOMAIN-CONTAINING PROTEIN"/>
    <property type="match status" value="1"/>
</dbReference>
<keyword evidence="9" id="KW-0325">Glycoprotein</keyword>
<organism evidence="16">
    <name type="scientific">Fabrea salina</name>
    <dbReference type="NCBI Taxonomy" id="342563"/>
    <lineage>
        <taxon>Eukaryota</taxon>
        <taxon>Sar</taxon>
        <taxon>Alveolata</taxon>
        <taxon>Ciliophora</taxon>
        <taxon>Postciliodesmatophora</taxon>
        <taxon>Heterotrichea</taxon>
        <taxon>Heterotrichida</taxon>
        <taxon>Fabreidae</taxon>
        <taxon>Fabrea</taxon>
    </lineage>
</organism>
<dbReference type="GO" id="GO:0016798">
    <property type="term" value="F:hydrolase activity, acting on glycosyl bonds"/>
    <property type="evidence" value="ECO:0007669"/>
    <property type="project" value="UniProtKB-KW"/>
</dbReference>
<dbReference type="GO" id="GO:0016020">
    <property type="term" value="C:membrane"/>
    <property type="evidence" value="ECO:0007669"/>
    <property type="project" value="GOC"/>
</dbReference>
<dbReference type="InterPro" id="IPR029052">
    <property type="entry name" value="Metallo-depent_PP-like"/>
</dbReference>
<proteinExistence type="inferred from homology"/>
<dbReference type="GO" id="GO:0046513">
    <property type="term" value="P:ceramide biosynthetic process"/>
    <property type="evidence" value="ECO:0007669"/>
    <property type="project" value="UniProtKB-ARBA"/>
</dbReference>
<feature type="signal peptide" evidence="14">
    <location>
        <begin position="1"/>
        <end position="16"/>
    </location>
</feature>
<feature type="chain" id="PRO_5030688690" description="Sphingomyelin phosphodiesterase" evidence="14">
    <location>
        <begin position="17"/>
        <end position="551"/>
    </location>
</feature>
<dbReference type="Gene3D" id="1.10.225.10">
    <property type="entry name" value="Saposin-like"/>
    <property type="match status" value="1"/>
</dbReference>
<keyword evidence="3" id="KW-0964">Secreted</keyword>
<evidence type="ECO:0000256" key="14">
    <source>
        <dbReference type="SAM" id="SignalP"/>
    </source>
</evidence>
<feature type="disulfide bond" evidence="13">
    <location>
        <begin position="162"/>
        <end position="179"/>
    </location>
</feature>
<dbReference type="CDD" id="cd00842">
    <property type="entry name" value="MPP_ASMase"/>
    <property type="match status" value="1"/>
</dbReference>
<feature type="binding site" evidence="12">
    <location>
        <position position="206"/>
    </location>
    <ligand>
        <name>Zn(2+)</name>
        <dbReference type="ChEBI" id="CHEBI:29105"/>
        <label>1</label>
    </ligand>
</feature>
<dbReference type="EMBL" id="HBIF01001567">
    <property type="protein sequence ID" value="CAE0318067.1"/>
    <property type="molecule type" value="Transcribed_RNA"/>
</dbReference>
<evidence type="ECO:0000256" key="4">
    <source>
        <dbReference type="ARBA" id="ARBA00022723"/>
    </source>
</evidence>
<evidence type="ECO:0000256" key="7">
    <source>
        <dbReference type="ARBA" id="ARBA00022833"/>
    </source>
</evidence>
<keyword evidence="6 11" id="KW-0378">Hydrolase</keyword>
<gene>
    <name evidence="16" type="ORF">FSAL1345_LOCUS1336</name>
</gene>
<dbReference type="AlphaFoldDB" id="A0A7S3MSD6"/>
<feature type="disulfide bond" evidence="13">
    <location>
        <begin position="156"/>
        <end position="161"/>
    </location>
</feature>
<dbReference type="InterPro" id="IPR011001">
    <property type="entry name" value="Saposin-like"/>
</dbReference>
<feature type="binding site" evidence="12">
    <location>
        <position position="143"/>
    </location>
    <ligand>
        <name>Zn(2+)</name>
        <dbReference type="ChEBI" id="CHEBI:29105"/>
        <label>1</label>
    </ligand>
</feature>
<evidence type="ECO:0000256" key="9">
    <source>
        <dbReference type="ARBA" id="ARBA00023180"/>
    </source>
</evidence>
<evidence type="ECO:0000256" key="12">
    <source>
        <dbReference type="PIRSR" id="PIRSR000948-1"/>
    </source>
</evidence>
<reference evidence="16" key="1">
    <citation type="submission" date="2021-01" db="EMBL/GenBank/DDBJ databases">
        <authorList>
            <person name="Corre E."/>
            <person name="Pelletier E."/>
            <person name="Niang G."/>
            <person name="Scheremetjew M."/>
            <person name="Finn R."/>
            <person name="Kale V."/>
            <person name="Holt S."/>
            <person name="Cochrane G."/>
            <person name="Meng A."/>
            <person name="Brown T."/>
            <person name="Cohen L."/>
        </authorList>
    </citation>
    <scope>NUCLEOTIDE SEQUENCE</scope>
</reference>
<dbReference type="GO" id="GO:0046872">
    <property type="term" value="F:metal ion binding"/>
    <property type="evidence" value="ECO:0007669"/>
    <property type="project" value="UniProtKB-KW"/>
</dbReference>
<dbReference type="Pfam" id="PF00149">
    <property type="entry name" value="Metallophos"/>
    <property type="match status" value="1"/>
</dbReference>
<keyword evidence="5 14" id="KW-0732">Signal</keyword>
<feature type="disulfide bond" evidence="13">
    <location>
        <begin position="56"/>
        <end position="67"/>
    </location>
</feature>
<evidence type="ECO:0000256" key="10">
    <source>
        <dbReference type="ARBA" id="ARBA00023295"/>
    </source>
</evidence>
<comment type="function">
    <text evidence="11">Converts sphingomyelin to ceramide.</text>
</comment>
<dbReference type="GO" id="GO:0006685">
    <property type="term" value="P:sphingomyelin catabolic process"/>
    <property type="evidence" value="ECO:0007669"/>
    <property type="project" value="UniProtKB-UniRule"/>
</dbReference>
<dbReference type="InterPro" id="IPR008139">
    <property type="entry name" value="SaposinB_dom"/>
</dbReference>
<keyword evidence="10 11" id="KW-0326">Glycosidase</keyword>
<dbReference type="Pfam" id="PF19272">
    <property type="entry name" value="ASMase_C"/>
    <property type="match status" value="1"/>
</dbReference>
<evidence type="ECO:0000256" key="5">
    <source>
        <dbReference type="ARBA" id="ARBA00022729"/>
    </source>
</evidence>
<protein>
    <recommendedName>
        <fullName evidence="11">Sphingomyelin phosphodiesterase</fullName>
    </recommendedName>
</protein>
<evidence type="ECO:0000313" key="16">
    <source>
        <dbReference type="EMBL" id="CAE0318067.1"/>
    </source>
</evidence>
<accession>A0A7S3MSD6</accession>
<comment type="similarity">
    <text evidence="2 11">Belongs to the acid sphingomyelinase family.</text>
</comment>
<dbReference type="InterPro" id="IPR041805">
    <property type="entry name" value="ASMase/PPN1_MPP"/>
</dbReference>
<evidence type="ECO:0000256" key="2">
    <source>
        <dbReference type="ARBA" id="ARBA00008234"/>
    </source>
</evidence>
<evidence type="ECO:0000259" key="15">
    <source>
        <dbReference type="PROSITE" id="PS50015"/>
    </source>
</evidence>
<comment type="subcellular location">
    <subcellularLocation>
        <location evidence="1">Secreted</location>
    </subcellularLocation>
</comment>
<sequence>MKKLGLFLVVLGLSLGTNQKNSISCSICHDMFNVAQSVADNKDTWVIPIEMAIAGCTAASSLGYEVCKGAVNEMAYIALDSLSDHYLDPEYMCYTLDMCTSPSYYNANFTNWLTKVFQDKPSSTQQPVSSGETFLFGQMTDMHIDMFYQEGSNADCGIPECCREWLGKGNAGYWGDYNCDIPIRTFELGVKQMSELNLDFVMWTGDVPPHDVWNQSQTYNLQYQKIASDVFKKHFPETPVYTVFGNHACYPVNVYDPDNAGWLLDPISEMWGYWLPESAKETIRAMGTYSIQHKNTNLRILAINTQVCNNLNFYLFKNVTDPNGQLEWIWNELAGAEARGEQVYILGHIPMGDSDCLNQWAERFNALVDRYSHIILAQYYGHTHKDHFFINRGVHDNKPKSIQWVSPSVTTYTNKNPSFRVFEADTSSFVLKNIHQYRLNIPQANKQTSPKYELAYSFLEYYNLQNLAPETIANWVEEMKHSEEKIMKWYQNYQTGGPDTPKGCNEACRNQTTCMLGNGLASAVAECKGAKASLLNTFLEALFGKWTYKRN</sequence>
<keyword evidence="8 13" id="KW-1015">Disulfide bond</keyword>
<keyword evidence="7 12" id="KW-0862">Zinc</keyword>
<evidence type="ECO:0000256" key="3">
    <source>
        <dbReference type="ARBA" id="ARBA00022525"/>
    </source>
</evidence>
<feature type="disulfide bond" evidence="13">
    <location>
        <begin position="504"/>
        <end position="508"/>
    </location>
</feature>
<feature type="binding site" evidence="12">
    <location>
        <position position="348"/>
    </location>
    <ligand>
        <name>Zn(2+)</name>
        <dbReference type="ChEBI" id="CHEBI:29105"/>
        <label>2</label>
    </ligand>
</feature>
<dbReference type="PANTHER" id="PTHR10340">
    <property type="entry name" value="SPHINGOMYELIN PHOSPHODIESTERASE"/>
    <property type="match status" value="1"/>
</dbReference>
<feature type="binding site" evidence="12">
    <location>
        <position position="246"/>
    </location>
    <ligand>
        <name>Zn(2+)</name>
        <dbReference type="ChEBI" id="CHEBI:29105"/>
        <label>2</label>
    </ligand>
</feature>
<dbReference type="SUPFAM" id="SSF56300">
    <property type="entry name" value="Metallo-dependent phosphatases"/>
    <property type="match status" value="1"/>
</dbReference>